<name>A0ACC2CQJ2_DIPCM</name>
<accession>A0ACC2CQJ2</accession>
<gene>
    <name evidence="1" type="ORF">O6H91_09G068800</name>
</gene>
<evidence type="ECO:0000313" key="2">
    <source>
        <dbReference type="Proteomes" id="UP001162992"/>
    </source>
</evidence>
<comment type="caution">
    <text evidence="1">The sequence shown here is derived from an EMBL/GenBank/DDBJ whole genome shotgun (WGS) entry which is preliminary data.</text>
</comment>
<keyword evidence="2" id="KW-1185">Reference proteome</keyword>
<dbReference type="Proteomes" id="UP001162992">
    <property type="component" value="Chromosome 9"/>
</dbReference>
<reference evidence="2" key="1">
    <citation type="journal article" date="2024" name="Proc. Natl. Acad. Sci. U.S.A.">
        <title>Extraordinary preservation of gene collinearity over three hundred million years revealed in homosporous lycophytes.</title>
        <authorList>
            <person name="Li C."/>
            <person name="Wickell D."/>
            <person name="Kuo L.Y."/>
            <person name="Chen X."/>
            <person name="Nie B."/>
            <person name="Liao X."/>
            <person name="Peng D."/>
            <person name="Ji J."/>
            <person name="Jenkins J."/>
            <person name="Williams M."/>
            <person name="Shu S."/>
            <person name="Plott C."/>
            <person name="Barry K."/>
            <person name="Rajasekar S."/>
            <person name="Grimwood J."/>
            <person name="Han X."/>
            <person name="Sun S."/>
            <person name="Hou Z."/>
            <person name="He W."/>
            <person name="Dai G."/>
            <person name="Sun C."/>
            <person name="Schmutz J."/>
            <person name="Leebens-Mack J.H."/>
            <person name="Li F.W."/>
            <person name="Wang L."/>
        </authorList>
    </citation>
    <scope>NUCLEOTIDE SEQUENCE [LARGE SCALE GENOMIC DNA]</scope>
    <source>
        <strain evidence="2">cv. PW_Plant_1</strain>
    </source>
</reference>
<evidence type="ECO:0000313" key="1">
    <source>
        <dbReference type="EMBL" id="KAJ7544193.1"/>
    </source>
</evidence>
<proteinExistence type="predicted"/>
<protein>
    <submittedName>
        <fullName evidence="1">Uncharacterized protein</fullName>
    </submittedName>
</protein>
<dbReference type="EMBL" id="CM055100">
    <property type="protein sequence ID" value="KAJ7544193.1"/>
    <property type="molecule type" value="Genomic_DNA"/>
</dbReference>
<organism evidence="1 2">
    <name type="scientific">Diphasiastrum complanatum</name>
    <name type="common">Issler's clubmoss</name>
    <name type="synonym">Lycopodium complanatum</name>
    <dbReference type="NCBI Taxonomy" id="34168"/>
    <lineage>
        <taxon>Eukaryota</taxon>
        <taxon>Viridiplantae</taxon>
        <taxon>Streptophyta</taxon>
        <taxon>Embryophyta</taxon>
        <taxon>Tracheophyta</taxon>
        <taxon>Lycopodiopsida</taxon>
        <taxon>Lycopodiales</taxon>
        <taxon>Lycopodiaceae</taxon>
        <taxon>Lycopodioideae</taxon>
        <taxon>Diphasiastrum</taxon>
    </lineage>
</organism>
<sequence length="104" mass="11260">MCAAYQTCNTPTEAHWTCLDLWSPVGALSSACNLLIFPAGPALPRGDLLLSVACPSLETINKKSAFDRCLSKDRIYMPCACLVFLCPVISTDLRPPVFVPTILT</sequence>